<evidence type="ECO:0000313" key="3">
    <source>
        <dbReference type="Proteomes" id="UP000316096"/>
    </source>
</evidence>
<feature type="domain" description="AB hydrolase-1" evidence="1">
    <location>
        <begin position="10"/>
        <end position="228"/>
    </location>
</feature>
<dbReference type="Pfam" id="PF12697">
    <property type="entry name" value="Abhydrolase_6"/>
    <property type="match status" value="1"/>
</dbReference>
<accession>A0A543CLH4</accession>
<dbReference type="RefSeq" id="WP_185792260.1">
    <property type="nucleotide sequence ID" value="NZ_VFOZ01000001.1"/>
</dbReference>
<sequence>MPEVDDRPTFLLVPGGNHGPWIWERLQGVLKDHGWTSRTVSLASAVEEEAPTEPLPGMYDDAQIIVDALDGIAGPVIVVAHSYGGVPVTEAIAGVSNVVHAVYVAAYMLDVGEGMFQTHGVPVPDSLAGLRFPENPDLNLPAAFYDGDPTNPETAEASSRLVPQTVRADFETVTRAGWRDVANSYVIPSGDLSITGTVAEEMAARADTVYRCPGHHAPFYSNPKEFAEILMEIAAGVQPHRQKRRV</sequence>
<dbReference type="InterPro" id="IPR052897">
    <property type="entry name" value="Sec-Metab_Biosynth_Hydrolase"/>
</dbReference>
<comment type="caution">
    <text evidence="2">The sequence shown here is derived from an EMBL/GenBank/DDBJ whole genome shotgun (WGS) entry which is preliminary data.</text>
</comment>
<dbReference type="InterPro" id="IPR000073">
    <property type="entry name" value="AB_hydrolase_1"/>
</dbReference>
<gene>
    <name evidence="2" type="ORF">FB559_3469</name>
</gene>
<name>A0A543CLH4_9ACTN</name>
<dbReference type="InterPro" id="IPR029058">
    <property type="entry name" value="AB_hydrolase_fold"/>
</dbReference>
<evidence type="ECO:0000313" key="2">
    <source>
        <dbReference type="EMBL" id="TQL97860.1"/>
    </source>
</evidence>
<dbReference type="PANTHER" id="PTHR37017">
    <property type="entry name" value="AB HYDROLASE-1 DOMAIN-CONTAINING PROTEIN-RELATED"/>
    <property type="match status" value="1"/>
</dbReference>
<evidence type="ECO:0000259" key="1">
    <source>
        <dbReference type="Pfam" id="PF12697"/>
    </source>
</evidence>
<dbReference type="AlphaFoldDB" id="A0A543CLH4"/>
<protein>
    <submittedName>
        <fullName evidence="2">Alpha/beta hydrolase family protein</fullName>
    </submittedName>
</protein>
<dbReference type="GO" id="GO:0016787">
    <property type="term" value="F:hydrolase activity"/>
    <property type="evidence" value="ECO:0007669"/>
    <property type="project" value="UniProtKB-KW"/>
</dbReference>
<dbReference type="SUPFAM" id="SSF53474">
    <property type="entry name" value="alpha/beta-Hydrolases"/>
    <property type="match status" value="1"/>
</dbReference>
<dbReference type="Proteomes" id="UP000316096">
    <property type="component" value="Unassembled WGS sequence"/>
</dbReference>
<organism evidence="2 3">
    <name type="scientific">Actinoallomurus bryophytorum</name>
    <dbReference type="NCBI Taxonomy" id="1490222"/>
    <lineage>
        <taxon>Bacteria</taxon>
        <taxon>Bacillati</taxon>
        <taxon>Actinomycetota</taxon>
        <taxon>Actinomycetes</taxon>
        <taxon>Streptosporangiales</taxon>
        <taxon>Thermomonosporaceae</taxon>
        <taxon>Actinoallomurus</taxon>
    </lineage>
</organism>
<keyword evidence="2" id="KW-0378">Hydrolase</keyword>
<proteinExistence type="predicted"/>
<dbReference type="Gene3D" id="3.40.50.1820">
    <property type="entry name" value="alpha/beta hydrolase"/>
    <property type="match status" value="1"/>
</dbReference>
<keyword evidence="3" id="KW-1185">Reference proteome</keyword>
<dbReference type="EMBL" id="VFOZ01000001">
    <property type="protein sequence ID" value="TQL97860.1"/>
    <property type="molecule type" value="Genomic_DNA"/>
</dbReference>
<dbReference type="PANTHER" id="PTHR37017:SF11">
    <property type="entry name" value="ESTERASE_LIPASE_THIOESTERASE DOMAIN-CONTAINING PROTEIN"/>
    <property type="match status" value="1"/>
</dbReference>
<reference evidence="2 3" key="1">
    <citation type="submission" date="2019-06" db="EMBL/GenBank/DDBJ databases">
        <title>Sequencing the genomes of 1000 actinobacteria strains.</title>
        <authorList>
            <person name="Klenk H.-P."/>
        </authorList>
    </citation>
    <scope>NUCLEOTIDE SEQUENCE [LARGE SCALE GENOMIC DNA]</scope>
    <source>
        <strain evidence="2 3">DSM 102200</strain>
    </source>
</reference>